<proteinExistence type="predicted"/>
<reference evidence="2 3" key="1">
    <citation type="submission" date="2015-01" db="EMBL/GenBank/DDBJ databases">
        <title>The Genome Sequence of Cladophialophora immunda CBS83496.</title>
        <authorList>
            <consortium name="The Broad Institute Genomics Platform"/>
            <person name="Cuomo C."/>
            <person name="de Hoog S."/>
            <person name="Gorbushina A."/>
            <person name="Stielow B."/>
            <person name="Teixiera M."/>
            <person name="Abouelleil A."/>
            <person name="Chapman S.B."/>
            <person name="Priest M."/>
            <person name="Young S.K."/>
            <person name="Wortman J."/>
            <person name="Nusbaum C."/>
            <person name="Birren B."/>
        </authorList>
    </citation>
    <scope>NUCLEOTIDE SEQUENCE [LARGE SCALE GENOMIC DNA]</scope>
    <source>
        <strain evidence="2 3">CBS 83496</strain>
    </source>
</reference>
<evidence type="ECO:0000256" key="1">
    <source>
        <dbReference type="SAM" id="MobiDB-lite"/>
    </source>
</evidence>
<sequence>MVNASVCHGSATPVLRPSHPRCPQRLASLATPRCTLLEGTGVDDNINDREASSSKPTAKEGEHLIPLPAEGSANPQINSRPTTAYAAYGSMVFLPECFQPAIVFQVSDQNVEGAHIGDGIVIQHHEMACGTAACWWAGENAGSLHADDAREEIRSLIGADQLMLMLVLGY</sequence>
<dbReference type="HOGENOM" id="CLU_1570458_0_0_1"/>
<dbReference type="RefSeq" id="XP_016242342.1">
    <property type="nucleotide sequence ID" value="XM_016399974.1"/>
</dbReference>
<accession>A0A0D1Z3A2</accession>
<dbReference type="VEuPathDB" id="FungiDB:PV07_12447"/>
<organism evidence="2 3">
    <name type="scientific">Cladophialophora immunda</name>
    <dbReference type="NCBI Taxonomy" id="569365"/>
    <lineage>
        <taxon>Eukaryota</taxon>
        <taxon>Fungi</taxon>
        <taxon>Dikarya</taxon>
        <taxon>Ascomycota</taxon>
        <taxon>Pezizomycotina</taxon>
        <taxon>Eurotiomycetes</taxon>
        <taxon>Chaetothyriomycetidae</taxon>
        <taxon>Chaetothyriales</taxon>
        <taxon>Herpotrichiellaceae</taxon>
        <taxon>Cladophialophora</taxon>
    </lineage>
</organism>
<keyword evidence="3" id="KW-1185">Reference proteome</keyword>
<dbReference type="Proteomes" id="UP000054466">
    <property type="component" value="Unassembled WGS sequence"/>
</dbReference>
<feature type="compositionally biased region" description="Basic and acidic residues" evidence="1">
    <location>
        <begin position="46"/>
        <end position="61"/>
    </location>
</feature>
<dbReference type="EMBL" id="KN847048">
    <property type="protein sequence ID" value="KIW22126.1"/>
    <property type="molecule type" value="Genomic_DNA"/>
</dbReference>
<feature type="region of interest" description="Disordered" evidence="1">
    <location>
        <begin position="40"/>
        <end position="61"/>
    </location>
</feature>
<protein>
    <submittedName>
        <fullName evidence="2">Uncharacterized protein</fullName>
    </submittedName>
</protein>
<gene>
    <name evidence="2" type="ORF">PV07_12447</name>
</gene>
<evidence type="ECO:0000313" key="3">
    <source>
        <dbReference type="Proteomes" id="UP000054466"/>
    </source>
</evidence>
<name>A0A0D1Z3A2_9EURO</name>
<evidence type="ECO:0000313" key="2">
    <source>
        <dbReference type="EMBL" id="KIW22126.1"/>
    </source>
</evidence>
<dbReference type="GeneID" id="27351641"/>
<dbReference type="AlphaFoldDB" id="A0A0D1Z3A2"/>